<evidence type="ECO:0000313" key="1">
    <source>
        <dbReference type="EnsemblMetazoa" id="CJA34408.1"/>
    </source>
</evidence>
<reference evidence="2" key="1">
    <citation type="submission" date="2010-08" db="EMBL/GenBank/DDBJ databases">
        <authorList>
            <consortium name="Caenorhabditis japonica Sequencing Consortium"/>
            <person name="Wilson R.K."/>
        </authorList>
    </citation>
    <scope>NUCLEOTIDE SEQUENCE [LARGE SCALE GENOMIC DNA]</scope>
    <source>
        <strain evidence="2">DF5081</strain>
    </source>
</reference>
<dbReference type="EnsemblMetazoa" id="CJA34408.1">
    <property type="protein sequence ID" value="CJA34408.1"/>
    <property type="gene ID" value="WBGene00210255"/>
</dbReference>
<dbReference type="AlphaFoldDB" id="A0A8R1II89"/>
<evidence type="ECO:0000313" key="2">
    <source>
        <dbReference type="Proteomes" id="UP000005237"/>
    </source>
</evidence>
<protein>
    <submittedName>
        <fullName evidence="1">Uncharacterized protein</fullName>
    </submittedName>
</protein>
<reference evidence="1" key="2">
    <citation type="submission" date="2022-06" db="UniProtKB">
        <authorList>
            <consortium name="EnsemblMetazoa"/>
        </authorList>
    </citation>
    <scope>IDENTIFICATION</scope>
    <source>
        <strain evidence="1">DF5081</strain>
    </source>
</reference>
<proteinExistence type="predicted"/>
<name>A0A8R1II89_CAEJA</name>
<keyword evidence="2" id="KW-1185">Reference proteome</keyword>
<accession>A0A8R1II89</accession>
<dbReference type="Proteomes" id="UP000005237">
    <property type="component" value="Unassembled WGS sequence"/>
</dbReference>
<sequence>MDIDQIDDFPNGMKYATSTKYQEKQCHYGDFEAKNGRSDVIFERSPVTALWTIVQLQGICKISNRPTRVGFHVSLLPRMIELSMRRVITQPTLSRPWHRLHMDICGPFTITVTGNQCIIKEEFKKYLFPIPIESQHDDAM</sequence>
<organism evidence="1 2">
    <name type="scientific">Caenorhabditis japonica</name>
    <dbReference type="NCBI Taxonomy" id="281687"/>
    <lineage>
        <taxon>Eukaryota</taxon>
        <taxon>Metazoa</taxon>
        <taxon>Ecdysozoa</taxon>
        <taxon>Nematoda</taxon>
        <taxon>Chromadorea</taxon>
        <taxon>Rhabditida</taxon>
        <taxon>Rhabditina</taxon>
        <taxon>Rhabditomorpha</taxon>
        <taxon>Rhabditoidea</taxon>
        <taxon>Rhabditidae</taxon>
        <taxon>Peloderinae</taxon>
        <taxon>Caenorhabditis</taxon>
    </lineage>
</organism>